<dbReference type="AlphaFoldDB" id="A0AAU6Q6I3"/>
<sequence length="203" mass="22980">MIVFLDESGDAGFKLGQGSSTYFVIALVIFDSFDDAEATAKVIQGLRGSLKLHSHFEFKFNKMSDQLRLQFLEGVQQAPFRVRAMVVDKRLLVSESFRQDKEKFYSSFVKLALQRHAASIAGAKLRVDGSGDRAFKKAFGGYLRKELGGLLADCKFRDSASDDLIQLADMLAGSIRRAYDEEKRDRGFLERVRHKVQDVWEPE</sequence>
<dbReference type="RefSeq" id="WP_303100853.1">
    <property type="nucleotide sequence ID" value="NZ_CP149782.1"/>
</dbReference>
<dbReference type="InterPro" id="IPR024524">
    <property type="entry name" value="DUF3800"/>
</dbReference>
<name>A0AAU6Q6I3_9DEIO</name>
<protein>
    <submittedName>
        <fullName evidence="1">DUF3800 domain-containing protein</fullName>
    </submittedName>
</protein>
<dbReference type="EMBL" id="CP149782">
    <property type="protein sequence ID" value="WYF45803.1"/>
    <property type="molecule type" value="Genomic_DNA"/>
</dbReference>
<dbReference type="Pfam" id="PF12686">
    <property type="entry name" value="DUF3800"/>
    <property type="match status" value="1"/>
</dbReference>
<organism evidence="1">
    <name type="scientific">Deinococcus sp. VB142</name>
    <dbReference type="NCBI Taxonomy" id="3112952"/>
    <lineage>
        <taxon>Bacteria</taxon>
        <taxon>Thermotogati</taxon>
        <taxon>Deinococcota</taxon>
        <taxon>Deinococci</taxon>
        <taxon>Deinococcales</taxon>
        <taxon>Deinococcaceae</taxon>
        <taxon>Deinococcus</taxon>
    </lineage>
</organism>
<gene>
    <name evidence="1" type="ORF">WDJ50_06730</name>
</gene>
<reference evidence="1" key="1">
    <citation type="submission" date="2024-03" db="EMBL/GenBank/DDBJ databases">
        <title>Deinococcus weizhi sp. nov., isolated from human skin.</title>
        <authorList>
            <person name="Wei Z."/>
            <person name="Tian F."/>
            <person name="Yang C."/>
            <person name="Xin L.T."/>
            <person name="Wen Z.J."/>
            <person name="Lan K.C."/>
            <person name="Yu L."/>
            <person name="Zhe W."/>
            <person name="Dan F.D."/>
            <person name="Jun W."/>
            <person name="Rui Z."/>
            <person name="Yong X.J."/>
            <person name="Ting Y."/>
            <person name="Wei X."/>
            <person name="Xu Z.G."/>
            <person name="Xin Z."/>
            <person name="Dong F.G."/>
            <person name="Ni X.M."/>
            <person name="Zheng M.G."/>
            <person name="Chun Y."/>
            <person name="Qian W.X."/>
        </authorList>
    </citation>
    <scope>NUCLEOTIDE SEQUENCE</scope>
    <source>
        <strain evidence="1">VB142</strain>
    </source>
</reference>
<evidence type="ECO:0000313" key="1">
    <source>
        <dbReference type="EMBL" id="WYF45803.1"/>
    </source>
</evidence>
<proteinExistence type="predicted"/>
<accession>A0AAU6Q6I3</accession>